<reference evidence="2 3" key="1">
    <citation type="submission" date="2018-10" db="EMBL/GenBank/DDBJ databases">
        <title>Genomic Encyclopedia of Archaeal and Bacterial Type Strains, Phase II (KMG-II): from individual species to whole genera.</title>
        <authorList>
            <person name="Goeker M."/>
        </authorList>
    </citation>
    <scope>NUCLEOTIDE SEQUENCE [LARGE SCALE GENOMIC DNA]</scope>
    <source>
        <strain evidence="2 3">DSM 18602</strain>
    </source>
</reference>
<dbReference type="Proteomes" id="UP000268007">
    <property type="component" value="Unassembled WGS sequence"/>
</dbReference>
<dbReference type="PANTHER" id="PTHR39323:SF1">
    <property type="entry name" value="BLR1149 PROTEIN"/>
    <property type="match status" value="1"/>
</dbReference>
<gene>
    <name evidence="2" type="ORF">BDD43_1241</name>
</gene>
<dbReference type="CDD" id="cd07391">
    <property type="entry name" value="MPP_PF1019"/>
    <property type="match status" value="1"/>
</dbReference>
<evidence type="ECO:0000259" key="1">
    <source>
        <dbReference type="Pfam" id="PF00149"/>
    </source>
</evidence>
<dbReference type="Gene3D" id="3.60.21.10">
    <property type="match status" value="1"/>
</dbReference>
<dbReference type="PANTHER" id="PTHR39323">
    <property type="entry name" value="BLR1149 PROTEIN"/>
    <property type="match status" value="1"/>
</dbReference>
<protein>
    <submittedName>
        <fullName evidence="2">Putative phosphoesterase</fullName>
    </submittedName>
</protein>
<dbReference type="InterPro" id="IPR004843">
    <property type="entry name" value="Calcineurin-like_PHP"/>
</dbReference>
<dbReference type="NCBIfam" id="TIGR04123">
    <property type="entry name" value="P_estr_lig_assc"/>
    <property type="match status" value="1"/>
</dbReference>
<dbReference type="InterPro" id="IPR029052">
    <property type="entry name" value="Metallo-depent_PP-like"/>
</dbReference>
<feature type="domain" description="Calcineurin-like phosphoesterase" evidence="1">
    <location>
        <begin position="67"/>
        <end position="197"/>
    </location>
</feature>
<dbReference type="GO" id="GO:0016787">
    <property type="term" value="F:hydrolase activity"/>
    <property type="evidence" value="ECO:0007669"/>
    <property type="project" value="InterPro"/>
</dbReference>
<dbReference type="Pfam" id="PF00149">
    <property type="entry name" value="Metallophos"/>
    <property type="match status" value="1"/>
</dbReference>
<dbReference type="AlphaFoldDB" id="A0A495IWH1"/>
<evidence type="ECO:0000313" key="2">
    <source>
        <dbReference type="EMBL" id="RKR81097.1"/>
    </source>
</evidence>
<organism evidence="2 3">
    <name type="scientific">Mucilaginibacter gracilis</name>
    <dbReference type="NCBI Taxonomy" id="423350"/>
    <lineage>
        <taxon>Bacteria</taxon>
        <taxon>Pseudomonadati</taxon>
        <taxon>Bacteroidota</taxon>
        <taxon>Sphingobacteriia</taxon>
        <taxon>Sphingobacteriales</taxon>
        <taxon>Sphingobacteriaceae</taxon>
        <taxon>Mucilaginibacter</taxon>
    </lineage>
</organism>
<name>A0A495IWH1_9SPHI</name>
<dbReference type="SUPFAM" id="SSF56300">
    <property type="entry name" value="Metallo-dependent phosphatases"/>
    <property type="match status" value="1"/>
</dbReference>
<dbReference type="InterPro" id="IPR026336">
    <property type="entry name" value="PdeM-like"/>
</dbReference>
<proteinExistence type="predicted"/>
<accession>A0A495IWH1</accession>
<evidence type="ECO:0000313" key="3">
    <source>
        <dbReference type="Proteomes" id="UP000268007"/>
    </source>
</evidence>
<keyword evidence="3" id="KW-1185">Reference proteome</keyword>
<dbReference type="EMBL" id="RBKU01000001">
    <property type="protein sequence ID" value="RKR81097.1"/>
    <property type="molecule type" value="Genomic_DNA"/>
</dbReference>
<comment type="caution">
    <text evidence="2">The sequence shown here is derived from an EMBL/GenBank/DDBJ whole genome shotgun (WGS) entry which is preliminary data.</text>
</comment>
<sequence length="255" mass="29013">MRFNSTLQLNCGENVFNLFVRFLRGGILKHIKFASAMMCDELVFPFLQQNLVLLCQKAIYWKEEKALIAADVHLGKGGHFRKAGIAVPRDLAQDDLAVLSDLIREYQPQKLIFLGDLFHSDMNTDWDWFALWRGQFPNLKIVLIRGNHDIIHDSHYQKLNISLHAQLLIEPFLMLHHPLPPVQLQQATGYVLCGHIHPGVNLRGRGRQSVTLPCFAFADKQAILPSFGRFTGKVALQHQQTDRVFGVLSDKVIAL</sequence>